<keyword evidence="2" id="KW-0805">Transcription regulation</keyword>
<feature type="domain" description="RNA polymerase sigma factor 70 region 4 type 2" evidence="7">
    <location>
        <begin position="89"/>
        <end position="138"/>
    </location>
</feature>
<dbReference type="InterPro" id="IPR039425">
    <property type="entry name" value="RNA_pol_sigma-70-like"/>
</dbReference>
<sequence length="158" mass="17936">MPHLLRAAYLLCGDHHLAEDIVGTAVVRLYRSWRRVVRAEHPAAYARQVVVRTWIDGQRRSWRQEQPTADLPELSVDDRAAEVALQRADLRRLLDRLPVRQRAVLVLRFYEDLSVDDTAQLLQISSAAVKKLTQRALSNVRSHLPAGGTASVDIEEAR</sequence>
<dbReference type="InterPro" id="IPR013325">
    <property type="entry name" value="RNA_pol_sigma_r2"/>
</dbReference>
<proteinExistence type="inferred from homology"/>
<gene>
    <name evidence="8" type="ORF">HDA44_001281</name>
</gene>
<evidence type="ECO:0000259" key="6">
    <source>
        <dbReference type="Pfam" id="PF04542"/>
    </source>
</evidence>
<dbReference type="GO" id="GO:0016987">
    <property type="term" value="F:sigma factor activity"/>
    <property type="evidence" value="ECO:0007669"/>
    <property type="project" value="UniProtKB-KW"/>
</dbReference>
<dbReference type="PANTHER" id="PTHR43133:SF50">
    <property type="entry name" value="ECF RNA POLYMERASE SIGMA FACTOR SIGM"/>
    <property type="match status" value="1"/>
</dbReference>
<dbReference type="CDD" id="cd06171">
    <property type="entry name" value="Sigma70_r4"/>
    <property type="match status" value="1"/>
</dbReference>
<comment type="similarity">
    <text evidence="1">Belongs to the sigma-70 factor family. ECF subfamily.</text>
</comment>
<dbReference type="Gene3D" id="1.10.10.10">
    <property type="entry name" value="Winged helix-like DNA-binding domain superfamily/Winged helix DNA-binding domain"/>
    <property type="match status" value="1"/>
</dbReference>
<protein>
    <submittedName>
        <fullName evidence="8">RNA polymerase sigma-70 factor (Sigma-E family)</fullName>
    </submittedName>
</protein>
<dbReference type="PANTHER" id="PTHR43133">
    <property type="entry name" value="RNA POLYMERASE ECF-TYPE SIGMA FACTO"/>
    <property type="match status" value="1"/>
</dbReference>
<keyword evidence="3" id="KW-0731">Sigma factor</keyword>
<dbReference type="Pfam" id="PF04542">
    <property type="entry name" value="Sigma70_r2"/>
    <property type="match status" value="1"/>
</dbReference>
<evidence type="ECO:0000259" key="7">
    <source>
        <dbReference type="Pfam" id="PF08281"/>
    </source>
</evidence>
<comment type="caution">
    <text evidence="8">The sequence shown here is derived from an EMBL/GenBank/DDBJ whole genome shotgun (WGS) entry which is preliminary data.</text>
</comment>
<dbReference type="InterPro" id="IPR013324">
    <property type="entry name" value="RNA_pol_sigma_r3/r4-like"/>
</dbReference>
<dbReference type="SUPFAM" id="SSF88946">
    <property type="entry name" value="Sigma2 domain of RNA polymerase sigma factors"/>
    <property type="match status" value="1"/>
</dbReference>
<evidence type="ECO:0000256" key="1">
    <source>
        <dbReference type="ARBA" id="ARBA00010641"/>
    </source>
</evidence>
<evidence type="ECO:0000256" key="2">
    <source>
        <dbReference type="ARBA" id="ARBA00023015"/>
    </source>
</evidence>
<dbReference type="SUPFAM" id="SSF88659">
    <property type="entry name" value="Sigma3 and sigma4 domains of RNA polymerase sigma factors"/>
    <property type="match status" value="1"/>
</dbReference>
<dbReference type="Pfam" id="PF08281">
    <property type="entry name" value="Sigma70_r4_2"/>
    <property type="match status" value="1"/>
</dbReference>
<dbReference type="InterPro" id="IPR014325">
    <property type="entry name" value="RNA_pol_sigma-E_actinobac"/>
</dbReference>
<dbReference type="NCBIfam" id="TIGR02983">
    <property type="entry name" value="SigE-fam_strep"/>
    <property type="match status" value="1"/>
</dbReference>
<dbReference type="Proteomes" id="UP000558997">
    <property type="component" value="Unassembled WGS sequence"/>
</dbReference>
<evidence type="ECO:0000313" key="8">
    <source>
        <dbReference type="EMBL" id="MBB5977940.1"/>
    </source>
</evidence>
<evidence type="ECO:0000256" key="4">
    <source>
        <dbReference type="ARBA" id="ARBA00023125"/>
    </source>
</evidence>
<keyword evidence="5" id="KW-0804">Transcription</keyword>
<dbReference type="NCBIfam" id="TIGR02937">
    <property type="entry name" value="sigma70-ECF"/>
    <property type="match status" value="1"/>
</dbReference>
<evidence type="ECO:0000313" key="9">
    <source>
        <dbReference type="Proteomes" id="UP000558997"/>
    </source>
</evidence>
<reference evidence="8 9" key="1">
    <citation type="submission" date="2020-08" db="EMBL/GenBank/DDBJ databases">
        <title>Sequencing the genomes of 1000 actinobacteria strains.</title>
        <authorList>
            <person name="Klenk H.-P."/>
        </authorList>
    </citation>
    <scope>NUCLEOTIDE SEQUENCE [LARGE SCALE GENOMIC DNA]</scope>
    <source>
        <strain evidence="8 9">DSM 17294</strain>
    </source>
</reference>
<dbReference type="GO" id="GO:0003677">
    <property type="term" value="F:DNA binding"/>
    <property type="evidence" value="ECO:0007669"/>
    <property type="project" value="UniProtKB-KW"/>
</dbReference>
<keyword evidence="9" id="KW-1185">Reference proteome</keyword>
<evidence type="ECO:0000256" key="3">
    <source>
        <dbReference type="ARBA" id="ARBA00023082"/>
    </source>
</evidence>
<evidence type="ECO:0000256" key="5">
    <source>
        <dbReference type="ARBA" id="ARBA00023163"/>
    </source>
</evidence>
<dbReference type="AlphaFoldDB" id="A0A841DMQ5"/>
<feature type="domain" description="RNA polymerase sigma-70 region 2" evidence="6">
    <location>
        <begin position="2"/>
        <end position="63"/>
    </location>
</feature>
<dbReference type="InterPro" id="IPR007627">
    <property type="entry name" value="RNA_pol_sigma70_r2"/>
</dbReference>
<accession>A0A841DMQ5</accession>
<dbReference type="InterPro" id="IPR036388">
    <property type="entry name" value="WH-like_DNA-bd_sf"/>
</dbReference>
<dbReference type="InterPro" id="IPR014284">
    <property type="entry name" value="RNA_pol_sigma-70_dom"/>
</dbReference>
<dbReference type="Gene3D" id="1.10.1740.10">
    <property type="match status" value="1"/>
</dbReference>
<name>A0A841DMQ5_9ACTN</name>
<dbReference type="InterPro" id="IPR013249">
    <property type="entry name" value="RNA_pol_sigma70_r4_t2"/>
</dbReference>
<dbReference type="EMBL" id="JACHNF010000001">
    <property type="protein sequence ID" value="MBB5977940.1"/>
    <property type="molecule type" value="Genomic_DNA"/>
</dbReference>
<keyword evidence="4" id="KW-0238">DNA-binding</keyword>
<organism evidence="8 9">
    <name type="scientific">Kribbella solani</name>
    <dbReference type="NCBI Taxonomy" id="236067"/>
    <lineage>
        <taxon>Bacteria</taxon>
        <taxon>Bacillati</taxon>
        <taxon>Actinomycetota</taxon>
        <taxon>Actinomycetes</taxon>
        <taxon>Propionibacteriales</taxon>
        <taxon>Kribbellaceae</taxon>
        <taxon>Kribbella</taxon>
    </lineage>
</organism>
<dbReference type="GO" id="GO:0006352">
    <property type="term" value="P:DNA-templated transcription initiation"/>
    <property type="evidence" value="ECO:0007669"/>
    <property type="project" value="InterPro"/>
</dbReference>